<name>A0A4R3MEQ5_9FIRM</name>
<dbReference type="AlphaFoldDB" id="A0A4R3MEQ5"/>
<evidence type="ECO:0000313" key="2">
    <source>
        <dbReference type="Proteomes" id="UP000294902"/>
    </source>
</evidence>
<dbReference type="Proteomes" id="UP000294902">
    <property type="component" value="Unassembled WGS sequence"/>
</dbReference>
<accession>A0A4R3MEQ5</accession>
<feature type="non-terminal residue" evidence="1">
    <location>
        <position position="197"/>
    </location>
</feature>
<keyword evidence="2" id="KW-1185">Reference proteome</keyword>
<proteinExistence type="predicted"/>
<dbReference type="RefSeq" id="WP_207669228.1">
    <property type="nucleotide sequence ID" value="NZ_SMAL01000016.1"/>
</dbReference>
<reference evidence="1 2" key="1">
    <citation type="submission" date="2019-03" db="EMBL/GenBank/DDBJ databases">
        <title>Genomic Encyclopedia of Type Strains, Phase IV (KMG-IV): sequencing the most valuable type-strain genomes for metagenomic binning, comparative biology and taxonomic classification.</title>
        <authorList>
            <person name="Goeker M."/>
        </authorList>
    </citation>
    <scope>NUCLEOTIDE SEQUENCE [LARGE SCALE GENOMIC DNA]</scope>
    <source>
        <strain evidence="1 2">DSM 24629</strain>
    </source>
</reference>
<dbReference type="EMBL" id="SMAL01000016">
    <property type="protein sequence ID" value="TCT11642.1"/>
    <property type="molecule type" value="Genomic_DNA"/>
</dbReference>
<sequence length="197" mass="21412">MKKTISFFLTLILSTLCIQYVFATEIQVNILVDNETGVVSIIGSGARGDKEITVQVIDPEGNIDYIDQTISNSNGNFIFQYKITGSYGEYTAKIGGSEFDSIKTVYFEYSKPLIPIATDIEVISSIDETGIINIIGKGAEANKAITVKVICPDGDFDYIDQTVSNNNGEFSFQYKTTGPYGEYTVKIGGSGVDSVIT</sequence>
<protein>
    <submittedName>
        <fullName evidence="1">Uncharacterized protein</fullName>
    </submittedName>
</protein>
<organism evidence="1 2">
    <name type="scientific">Natranaerovirga pectinivora</name>
    <dbReference type="NCBI Taxonomy" id="682400"/>
    <lineage>
        <taxon>Bacteria</taxon>
        <taxon>Bacillati</taxon>
        <taxon>Bacillota</taxon>
        <taxon>Clostridia</taxon>
        <taxon>Lachnospirales</taxon>
        <taxon>Natranaerovirgaceae</taxon>
        <taxon>Natranaerovirga</taxon>
    </lineage>
</organism>
<comment type="caution">
    <text evidence="1">The sequence shown here is derived from an EMBL/GenBank/DDBJ whole genome shotgun (WGS) entry which is preliminary data.</text>
</comment>
<evidence type="ECO:0000313" key="1">
    <source>
        <dbReference type="EMBL" id="TCT11642.1"/>
    </source>
</evidence>
<gene>
    <name evidence="1" type="ORF">EDC18_1161</name>
</gene>